<comment type="caution">
    <text evidence="1">The sequence shown here is derived from an EMBL/GenBank/DDBJ whole genome shotgun (WGS) entry which is preliminary data.</text>
</comment>
<keyword evidence="2" id="KW-1185">Reference proteome</keyword>
<sequence length="188" mass="20318">MPEPSGVAVVDQARWYADPVRMSVRVQHGILEVKPDGIASDTLWVTDFKNRKLNNSAAASLGSRLEDFLIMCGTQTAELHQMIVRGEPSAHKPGFLLELATAMTGVGVSIHEAIIQGGPDAPPRAAVAEPEYDFKHGRYFRFMLKGATGGKMDADRVASLIFTLRLLQGKATMPTVAPNMDALLHHGG</sequence>
<proteinExistence type="predicted"/>
<name>A0A2J8A697_9CHLO</name>
<dbReference type="AlphaFoldDB" id="A0A2J8A697"/>
<dbReference type="EMBL" id="PGGS01000148">
    <property type="protein sequence ID" value="PNH08048.1"/>
    <property type="molecule type" value="Genomic_DNA"/>
</dbReference>
<dbReference type="OrthoDB" id="498505at2759"/>
<accession>A0A2J8A697</accession>
<dbReference type="Proteomes" id="UP000236333">
    <property type="component" value="Unassembled WGS sequence"/>
</dbReference>
<evidence type="ECO:0000313" key="2">
    <source>
        <dbReference type="Proteomes" id="UP000236333"/>
    </source>
</evidence>
<gene>
    <name evidence="1" type="ORF">TSOC_005427</name>
</gene>
<reference evidence="1 2" key="1">
    <citation type="journal article" date="2017" name="Mol. Biol. Evol.">
        <title>The 4-celled Tetrabaena socialis nuclear genome reveals the essential components for genetic control of cell number at the origin of multicellularity in the volvocine lineage.</title>
        <authorList>
            <person name="Featherston J."/>
            <person name="Arakaki Y."/>
            <person name="Hanschen E.R."/>
            <person name="Ferris P.J."/>
            <person name="Michod R.E."/>
            <person name="Olson B.J.S.C."/>
            <person name="Nozaki H."/>
            <person name="Durand P.M."/>
        </authorList>
    </citation>
    <scope>NUCLEOTIDE SEQUENCE [LARGE SCALE GENOMIC DNA]</scope>
    <source>
        <strain evidence="1 2">NIES-571</strain>
    </source>
</reference>
<organism evidence="1 2">
    <name type="scientific">Tetrabaena socialis</name>
    <dbReference type="NCBI Taxonomy" id="47790"/>
    <lineage>
        <taxon>Eukaryota</taxon>
        <taxon>Viridiplantae</taxon>
        <taxon>Chlorophyta</taxon>
        <taxon>core chlorophytes</taxon>
        <taxon>Chlorophyceae</taxon>
        <taxon>CS clade</taxon>
        <taxon>Chlamydomonadales</taxon>
        <taxon>Tetrabaenaceae</taxon>
        <taxon>Tetrabaena</taxon>
    </lineage>
</organism>
<protein>
    <submittedName>
        <fullName evidence="1">Uncharacterized protein</fullName>
    </submittedName>
</protein>
<evidence type="ECO:0000313" key="1">
    <source>
        <dbReference type="EMBL" id="PNH08048.1"/>
    </source>
</evidence>